<proteinExistence type="predicted"/>
<dbReference type="Gene3D" id="3.30.450.40">
    <property type="match status" value="1"/>
</dbReference>
<gene>
    <name evidence="3" type="ORF">POF50_012350</name>
</gene>
<dbReference type="GO" id="GO:0005886">
    <property type="term" value="C:plasma membrane"/>
    <property type="evidence" value="ECO:0007669"/>
    <property type="project" value="TreeGrafter"/>
</dbReference>
<dbReference type="GO" id="GO:1902201">
    <property type="term" value="P:negative regulation of bacterial-type flagellum-dependent cell motility"/>
    <property type="evidence" value="ECO:0007669"/>
    <property type="project" value="TreeGrafter"/>
</dbReference>
<dbReference type="EMBL" id="JABXJJ020000013">
    <property type="protein sequence ID" value="MDI5970120.1"/>
    <property type="molecule type" value="Genomic_DNA"/>
</dbReference>
<dbReference type="PANTHER" id="PTHR45138:SF24">
    <property type="entry name" value="DIGUANYLATE CYCLASE DGCC-RELATED"/>
    <property type="match status" value="1"/>
</dbReference>
<dbReference type="GO" id="GO:0043709">
    <property type="term" value="P:cell adhesion involved in single-species biofilm formation"/>
    <property type="evidence" value="ECO:0007669"/>
    <property type="project" value="TreeGrafter"/>
</dbReference>
<evidence type="ECO:0000259" key="2">
    <source>
        <dbReference type="PROSITE" id="PS50887"/>
    </source>
</evidence>
<dbReference type="CDD" id="cd01949">
    <property type="entry name" value="GGDEF"/>
    <property type="match status" value="1"/>
</dbReference>
<feature type="domain" description="GGDEF" evidence="2">
    <location>
        <begin position="178"/>
        <end position="317"/>
    </location>
</feature>
<dbReference type="GO" id="GO:0052621">
    <property type="term" value="F:diguanylate cyclase activity"/>
    <property type="evidence" value="ECO:0007669"/>
    <property type="project" value="TreeGrafter"/>
</dbReference>
<dbReference type="SUPFAM" id="SSF55073">
    <property type="entry name" value="Nucleotide cyclase"/>
    <property type="match status" value="1"/>
</dbReference>
<dbReference type="PANTHER" id="PTHR45138">
    <property type="entry name" value="REGULATORY COMPONENTS OF SENSORY TRANSDUCTION SYSTEM"/>
    <property type="match status" value="1"/>
</dbReference>
<name>A0AA90H3L3_9ACTN</name>
<feature type="compositionally biased region" description="Gly residues" evidence="1">
    <location>
        <begin position="351"/>
        <end position="400"/>
    </location>
</feature>
<dbReference type="InterPro" id="IPR029016">
    <property type="entry name" value="GAF-like_dom_sf"/>
</dbReference>
<dbReference type="SUPFAM" id="SSF55781">
    <property type="entry name" value="GAF domain-like"/>
    <property type="match status" value="1"/>
</dbReference>
<dbReference type="Pfam" id="PF00990">
    <property type="entry name" value="GGDEF"/>
    <property type="match status" value="1"/>
</dbReference>
<evidence type="ECO:0000313" key="3">
    <source>
        <dbReference type="EMBL" id="MDI5970120.1"/>
    </source>
</evidence>
<dbReference type="SMART" id="SM00267">
    <property type="entry name" value="GGDEF"/>
    <property type="match status" value="1"/>
</dbReference>
<comment type="caution">
    <text evidence="3">The sequence shown here is derived from an EMBL/GenBank/DDBJ whole genome shotgun (WGS) entry which is preliminary data.</text>
</comment>
<dbReference type="NCBIfam" id="TIGR00254">
    <property type="entry name" value="GGDEF"/>
    <property type="match status" value="1"/>
</dbReference>
<feature type="region of interest" description="Disordered" evidence="1">
    <location>
        <begin position="47"/>
        <end position="68"/>
    </location>
</feature>
<dbReference type="InterPro" id="IPR029787">
    <property type="entry name" value="Nucleotide_cyclase"/>
</dbReference>
<dbReference type="InterPro" id="IPR000160">
    <property type="entry name" value="GGDEF_dom"/>
</dbReference>
<dbReference type="InterPro" id="IPR050469">
    <property type="entry name" value="Diguanylate_Cyclase"/>
</dbReference>
<reference evidence="3" key="1">
    <citation type="submission" date="2023-05" db="EMBL/GenBank/DDBJ databases">
        <title>Streptantibioticus silvisoli sp. nov., acidotolerant actinomycetes 1 from pine litter.</title>
        <authorList>
            <person name="Swiecimska M."/>
            <person name="Golinska P."/>
            <person name="Sangal V."/>
            <person name="Wachnowicz B."/>
            <person name="Goodfellow M."/>
        </authorList>
    </citation>
    <scope>NUCLEOTIDE SEQUENCE</scope>
    <source>
        <strain evidence="3">SL13</strain>
    </source>
</reference>
<dbReference type="AlphaFoldDB" id="A0AA90H3L3"/>
<sequence>MTAVVGIAQAVAAAHTPLDAARSSVERALTALDAAFATVAVRGDGERGGLTPLASSGTPPPDDPYSGHAVPLIDPYPQQSGAAVRRRGRAVAAPIVLHGRVWGELYVARGAADPVFGQADADFAAVLAAVVAAGIAQTERLEEARRLAFTDPLTGLANRRAVDARLEEALQRHRNEGTAVSLVVCDLNGLKRVNDSLGHEVGDRLLVGFGSVLSLCAATLAGSLAGRLGGDEFCLVAEGVAAARVEATAELLCERARWLGLGDGVAVGVASTDGGAGPVRSARRLLRLADAAQYRAKAERSARPVVAGRAVAELADATGPAGPAGPEGADAAERRSFRGRPVPGAGRDGEPGAGLGGESGAGPGVGRDGEPGAGAGGGPGEGPGAGPEGETGAGPDGGPR</sequence>
<protein>
    <submittedName>
        <fullName evidence="3">GGDEF domain-containing protein</fullName>
    </submittedName>
</protein>
<evidence type="ECO:0000256" key="1">
    <source>
        <dbReference type="SAM" id="MobiDB-lite"/>
    </source>
</evidence>
<feature type="region of interest" description="Disordered" evidence="1">
    <location>
        <begin position="337"/>
        <end position="400"/>
    </location>
</feature>
<dbReference type="PROSITE" id="PS50887">
    <property type="entry name" value="GGDEF"/>
    <property type="match status" value="1"/>
</dbReference>
<organism evidence="3">
    <name type="scientific">Streptantibioticus silvisoli</name>
    <dbReference type="NCBI Taxonomy" id="2705255"/>
    <lineage>
        <taxon>Bacteria</taxon>
        <taxon>Bacillati</taxon>
        <taxon>Actinomycetota</taxon>
        <taxon>Actinomycetes</taxon>
        <taxon>Kitasatosporales</taxon>
        <taxon>Streptomycetaceae</taxon>
        <taxon>Streptantibioticus</taxon>
    </lineage>
</organism>
<dbReference type="Gene3D" id="3.30.70.270">
    <property type="match status" value="1"/>
</dbReference>
<accession>A0AA90H3L3</accession>
<dbReference type="InterPro" id="IPR043128">
    <property type="entry name" value="Rev_trsase/Diguanyl_cyclase"/>
</dbReference>